<feature type="compositionally biased region" description="Low complexity" evidence="1">
    <location>
        <begin position="33"/>
        <end position="42"/>
    </location>
</feature>
<accession>A0ABS4LGD0</accession>
<evidence type="ECO:0000313" key="2">
    <source>
        <dbReference type="EMBL" id="MBP2041166.1"/>
    </source>
</evidence>
<name>A0ABS4LGD0_STRAV</name>
<evidence type="ECO:0000256" key="1">
    <source>
        <dbReference type="SAM" id="MobiDB-lite"/>
    </source>
</evidence>
<gene>
    <name evidence="2" type="ORF">J2Z77_007023</name>
</gene>
<protein>
    <submittedName>
        <fullName evidence="2">Uncharacterized protein</fullName>
    </submittedName>
</protein>
<feature type="region of interest" description="Disordered" evidence="1">
    <location>
        <begin position="1"/>
        <end position="50"/>
    </location>
</feature>
<organism evidence="2 3">
    <name type="scientific">Streptomyces avidinii</name>
    <dbReference type="NCBI Taxonomy" id="1895"/>
    <lineage>
        <taxon>Bacteria</taxon>
        <taxon>Bacillati</taxon>
        <taxon>Actinomycetota</taxon>
        <taxon>Actinomycetes</taxon>
        <taxon>Kitasatosporales</taxon>
        <taxon>Streptomycetaceae</taxon>
        <taxon>Streptomyces</taxon>
    </lineage>
</organism>
<keyword evidence="3" id="KW-1185">Reference proteome</keyword>
<reference evidence="2 3" key="1">
    <citation type="submission" date="2021-03" db="EMBL/GenBank/DDBJ databases">
        <title>Genomic Encyclopedia of Type Strains, Phase IV (KMG-IV): sequencing the most valuable type-strain genomes for metagenomic binning, comparative biology and taxonomic classification.</title>
        <authorList>
            <person name="Goeker M."/>
        </authorList>
    </citation>
    <scope>NUCLEOTIDE SEQUENCE [LARGE SCALE GENOMIC DNA]</scope>
    <source>
        <strain evidence="2 3">DSM 40526</strain>
    </source>
</reference>
<proteinExistence type="predicted"/>
<dbReference type="Proteomes" id="UP001519310">
    <property type="component" value="Unassembled WGS sequence"/>
</dbReference>
<dbReference type="EMBL" id="JAGGLQ010000022">
    <property type="protein sequence ID" value="MBP2041166.1"/>
    <property type="molecule type" value="Genomic_DNA"/>
</dbReference>
<sequence>MSVLEQHGLPEAEALAGEHRHGLVPLEAGETQAGAGRFASGAGRHGSFGQ</sequence>
<dbReference type="Gene3D" id="1.10.287.2460">
    <property type="match status" value="1"/>
</dbReference>
<comment type="caution">
    <text evidence="2">The sequence shown here is derived from an EMBL/GenBank/DDBJ whole genome shotgun (WGS) entry which is preliminary data.</text>
</comment>
<evidence type="ECO:0000313" key="3">
    <source>
        <dbReference type="Proteomes" id="UP001519310"/>
    </source>
</evidence>